<feature type="transmembrane region" description="Helical" evidence="1">
    <location>
        <begin position="220"/>
        <end position="240"/>
    </location>
</feature>
<organism evidence="2 3">
    <name type="scientific">Convivina praedatoris</name>
    <dbReference type="NCBI Taxonomy" id="2880963"/>
    <lineage>
        <taxon>Bacteria</taxon>
        <taxon>Bacillati</taxon>
        <taxon>Bacillota</taxon>
        <taxon>Bacilli</taxon>
        <taxon>Lactobacillales</taxon>
        <taxon>Lactobacillaceae</taxon>
        <taxon>Convivina</taxon>
    </lineage>
</organism>
<dbReference type="RefSeq" id="WP_248706102.1">
    <property type="nucleotide sequence ID" value="NZ_CAKOET010000003.1"/>
</dbReference>
<gene>
    <name evidence="2" type="ORF">LMG032447_00683</name>
</gene>
<evidence type="ECO:0000256" key="1">
    <source>
        <dbReference type="SAM" id="Phobius"/>
    </source>
</evidence>
<name>A0ABM9D1A2_9LACO</name>
<keyword evidence="1" id="KW-0812">Transmembrane</keyword>
<feature type="transmembrane region" description="Helical" evidence="1">
    <location>
        <begin position="120"/>
        <end position="138"/>
    </location>
</feature>
<sequence>MNVNDMIQSNNFLREKLNQNNKRYYENLLMYVRLSSWHHDEQAIESYLLSVLQDILDAQNDGQSAEKYFGKDPKRLADEYLQQLPNSGRTAIKMIGTIVLGYILFSMLPALVIPTKGIDFGTLIFSSLYMLLVIWFGFKYLAGTIYGMRQVINNRILNFALMWLASCLLVLPLMLIILFVKTPLIIKLTGWIGIIIILLLMAILIIYSHFAGYKKMGRPVILFSLELTLLGILTRLPVVGSYLTETKPGKNILAGLLAIFLVIFWIVTVVIIKSSENKGE</sequence>
<evidence type="ECO:0008006" key="4">
    <source>
        <dbReference type="Google" id="ProtNLM"/>
    </source>
</evidence>
<dbReference type="Proteomes" id="UP000838102">
    <property type="component" value="Unassembled WGS sequence"/>
</dbReference>
<feature type="transmembrane region" description="Helical" evidence="1">
    <location>
        <begin position="252"/>
        <end position="272"/>
    </location>
</feature>
<feature type="transmembrane region" description="Helical" evidence="1">
    <location>
        <begin position="94"/>
        <end position="114"/>
    </location>
</feature>
<proteinExistence type="predicted"/>
<feature type="transmembrane region" description="Helical" evidence="1">
    <location>
        <begin position="159"/>
        <end position="179"/>
    </location>
</feature>
<keyword evidence="1" id="KW-1133">Transmembrane helix</keyword>
<feature type="transmembrane region" description="Helical" evidence="1">
    <location>
        <begin position="185"/>
        <end position="208"/>
    </location>
</feature>
<evidence type="ECO:0000313" key="3">
    <source>
        <dbReference type="Proteomes" id="UP000838102"/>
    </source>
</evidence>
<evidence type="ECO:0000313" key="2">
    <source>
        <dbReference type="EMBL" id="CAH1853635.1"/>
    </source>
</evidence>
<reference evidence="2" key="1">
    <citation type="submission" date="2022-03" db="EMBL/GenBank/DDBJ databases">
        <authorList>
            <person name="Hettiarachchi G."/>
        </authorList>
    </citation>
    <scope>NUCLEOTIDE SEQUENCE</scope>
    <source>
        <strain evidence="2">LMG 32447</strain>
    </source>
</reference>
<comment type="caution">
    <text evidence="2">The sequence shown here is derived from an EMBL/GenBank/DDBJ whole genome shotgun (WGS) entry which is preliminary data.</text>
</comment>
<dbReference type="SUPFAM" id="SSF158560">
    <property type="entry name" value="BH3980-like"/>
    <property type="match status" value="1"/>
</dbReference>
<accession>A0ABM9D1A2</accession>
<dbReference type="EMBL" id="CAKOEU010000003">
    <property type="protein sequence ID" value="CAH1853635.1"/>
    <property type="molecule type" value="Genomic_DNA"/>
</dbReference>
<protein>
    <recommendedName>
        <fullName evidence="4">DUF1129 family protein</fullName>
    </recommendedName>
</protein>
<keyword evidence="1" id="KW-0472">Membrane</keyword>
<keyword evidence="3" id="KW-1185">Reference proteome</keyword>